<dbReference type="PANTHER" id="PTHR48075">
    <property type="entry name" value="3-HYDROXYACYL-COA DEHYDROGENASE FAMILY PROTEIN"/>
    <property type="match status" value="1"/>
</dbReference>
<dbReference type="SUPFAM" id="SSF51735">
    <property type="entry name" value="NAD(P)-binding Rossmann-fold domains"/>
    <property type="match status" value="1"/>
</dbReference>
<name>A0ABT8YAD0_9SPHN</name>
<dbReference type="PANTHER" id="PTHR48075:SF5">
    <property type="entry name" value="3-HYDROXYBUTYRYL-COA DEHYDROGENASE"/>
    <property type="match status" value="1"/>
</dbReference>
<gene>
    <name evidence="4" type="ORF">Q4F19_12830</name>
</gene>
<dbReference type="InterPro" id="IPR006108">
    <property type="entry name" value="3HC_DH_C"/>
</dbReference>
<accession>A0ABT8YAD0</accession>
<evidence type="ECO:0000259" key="3">
    <source>
        <dbReference type="Pfam" id="PF02737"/>
    </source>
</evidence>
<comment type="caution">
    <text evidence="4">The sequence shown here is derived from an EMBL/GenBank/DDBJ whole genome shotgun (WGS) entry which is preliminary data.</text>
</comment>
<feature type="domain" description="3-hydroxyacyl-CoA dehydrogenase C-terminal" evidence="2">
    <location>
        <begin position="188"/>
        <end position="285"/>
    </location>
</feature>
<protein>
    <submittedName>
        <fullName evidence="4">3-hydroxyacyl-CoA dehydrogenase</fullName>
    </submittedName>
</protein>
<keyword evidence="5" id="KW-1185">Reference proteome</keyword>
<proteinExistence type="predicted"/>
<dbReference type="SUPFAM" id="SSF48179">
    <property type="entry name" value="6-phosphogluconate dehydrogenase C-terminal domain-like"/>
    <property type="match status" value="2"/>
</dbReference>
<dbReference type="InterPro" id="IPR036291">
    <property type="entry name" value="NAD(P)-bd_dom_sf"/>
</dbReference>
<dbReference type="InterPro" id="IPR006176">
    <property type="entry name" value="3-OHacyl-CoA_DH_NAD-bd"/>
</dbReference>
<dbReference type="EMBL" id="JAUOTP010000005">
    <property type="protein sequence ID" value="MDO6415270.1"/>
    <property type="molecule type" value="Genomic_DNA"/>
</dbReference>
<dbReference type="NCBIfam" id="NF006124">
    <property type="entry name" value="PRK08268.1"/>
    <property type="match status" value="1"/>
</dbReference>
<organism evidence="4 5">
    <name type="scientific">Sphingomonas natans</name>
    <dbReference type="NCBI Taxonomy" id="3063330"/>
    <lineage>
        <taxon>Bacteria</taxon>
        <taxon>Pseudomonadati</taxon>
        <taxon>Pseudomonadota</taxon>
        <taxon>Alphaproteobacteria</taxon>
        <taxon>Sphingomonadales</taxon>
        <taxon>Sphingomonadaceae</taxon>
        <taxon>Sphingomonas</taxon>
    </lineage>
</organism>
<dbReference type="InterPro" id="IPR008927">
    <property type="entry name" value="6-PGluconate_DH-like_C_sf"/>
</dbReference>
<dbReference type="Proteomes" id="UP001169764">
    <property type="component" value="Unassembled WGS sequence"/>
</dbReference>
<feature type="domain" description="3-hydroxyacyl-CoA dehydrogenase NAD binding" evidence="3">
    <location>
        <begin position="8"/>
        <end position="186"/>
    </location>
</feature>
<evidence type="ECO:0000256" key="1">
    <source>
        <dbReference type="ARBA" id="ARBA00023002"/>
    </source>
</evidence>
<dbReference type="RefSeq" id="WP_303543162.1">
    <property type="nucleotide sequence ID" value="NZ_JAUOTP010000005.1"/>
</dbReference>
<dbReference type="Gene3D" id="3.40.50.720">
    <property type="entry name" value="NAD(P)-binding Rossmann-like Domain"/>
    <property type="match status" value="1"/>
</dbReference>
<keyword evidence="1" id="KW-0560">Oxidoreductase</keyword>
<evidence type="ECO:0000259" key="2">
    <source>
        <dbReference type="Pfam" id="PF00725"/>
    </source>
</evidence>
<reference evidence="4" key="1">
    <citation type="submission" date="2023-07" db="EMBL/GenBank/DDBJ databases">
        <authorList>
            <person name="Kim M."/>
        </authorList>
    </citation>
    <scope>NUCLEOTIDE SEQUENCE</scope>
    <source>
        <strain evidence="4">BIUV-7</strain>
    </source>
</reference>
<dbReference type="Pfam" id="PF02737">
    <property type="entry name" value="3HCDH_N"/>
    <property type="match status" value="1"/>
</dbReference>
<dbReference type="Pfam" id="PF00725">
    <property type="entry name" value="3HCDH"/>
    <property type="match status" value="2"/>
</dbReference>
<sequence>MARAIATLGIVGTGVMGVGIAQIASTAGLKVRLFDARDGAATDAKERLRATFATLVAKQKIEQGVADDALSRLVPATDIADLADCDLVIEAILEDLAAKRQLIADLENIVAPDAVLATNTSSLSVTAIARACRKPERFAGFHFFNPVPLMRVIEVIPGFHTSAEVTTALLSLAERCGHRGVLAKDTPGFIINHAGRAFGTEALRLVEEGVADFAAIDRILREGAGFRMGPFELFDLTGLDVSHPATEAIFEQFYGDPRYRPSYLAQQRVVASQLGRKTGQGFYNYGQGSPMAKARDALPPMPIPPVWIGRSAHFDTAALIRLVKTLGGRIDEGAASSEGSLILVAPLGDDATTVAYGARLDARRVVAIDLLTASDRHRTLMTTPATDPAFAAAALTLFSGDAAGATLIRDSMGFVAQRVVAMVVNLASDIAQQRIASPADIDDAVRIGLGYPMGPLSWGDSLGPATILRLLERLNALSGDPRYRPSAWLRRRAQLGLSLLAEG</sequence>
<dbReference type="Gene3D" id="1.10.1040.10">
    <property type="entry name" value="N-(1-d-carboxylethyl)-l-norvaline Dehydrogenase, domain 2"/>
    <property type="match status" value="2"/>
</dbReference>
<evidence type="ECO:0000313" key="5">
    <source>
        <dbReference type="Proteomes" id="UP001169764"/>
    </source>
</evidence>
<dbReference type="InterPro" id="IPR013328">
    <property type="entry name" value="6PGD_dom2"/>
</dbReference>
<feature type="domain" description="3-hydroxyacyl-CoA dehydrogenase C-terminal" evidence="2">
    <location>
        <begin position="413"/>
        <end position="496"/>
    </location>
</feature>
<evidence type="ECO:0000313" key="4">
    <source>
        <dbReference type="EMBL" id="MDO6415270.1"/>
    </source>
</evidence>